<dbReference type="PROSITE" id="PS51257">
    <property type="entry name" value="PROKAR_LIPOPROTEIN"/>
    <property type="match status" value="1"/>
</dbReference>
<organism evidence="1 2">
    <name type="scientific">Salinimonas marina</name>
    <dbReference type="NCBI Taxonomy" id="2785918"/>
    <lineage>
        <taxon>Bacteria</taxon>
        <taxon>Pseudomonadati</taxon>
        <taxon>Pseudomonadota</taxon>
        <taxon>Gammaproteobacteria</taxon>
        <taxon>Alteromonadales</taxon>
        <taxon>Alteromonadaceae</taxon>
        <taxon>Alteromonas/Salinimonas group</taxon>
        <taxon>Salinimonas</taxon>
    </lineage>
</organism>
<accession>A0A7S9HDR3</accession>
<dbReference type="Proteomes" id="UP000595095">
    <property type="component" value="Chromosome"/>
</dbReference>
<gene>
    <name evidence="1" type="ORF">IT774_00615</name>
</gene>
<proteinExistence type="predicted"/>
<dbReference type="RefSeq" id="WP_195810904.1">
    <property type="nucleotide sequence ID" value="NZ_CP064795.1"/>
</dbReference>
<evidence type="ECO:0000313" key="2">
    <source>
        <dbReference type="Proteomes" id="UP000595095"/>
    </source>
</evidence>
<protein>
    <submittedName>
        <fullName evidence="1">Uncharacterized protein</fullName>
    </submittedName>
</protein>
<evidence type="ECO:0000313" key="1">
    <source>
        <dbReference type="EMBL" id="QPG05821.1"/>
    </source>
</evidence>
<dbReference type="AlphaFoldDB" id="A0A7S9HDR3"/>
<name>A0A7S9HDR3_9ALTE</name>
<dbReference type="EMBL" id="CP064795">
    <property type="protein sequence ID" value="QPG05821.1"/>
    <property type="molecule type" value="Genomic_DNA"/>
</dbReference>
<keyword evidence="2" id="KW-1185">Reference proteome</keyword>
<dbReference type="KEGG" id="smaa:IT774_00615"/>
<reference evidence="1 2" key="1">
    <citation type="submission" date="2020-11" db="EMBL/GenBank/DDBJ databases">
        <title>Complete genome sequence for Salinimonas sp. strain G2-b.</title>
        <authorList>
            <person name="Park S.-J."/>
        </authorList>
    </citation>
    <scope>NUCLEOTIDE SEQUENCE [LARGE SCALE GENOMIC DNA]</scope>
    <source>
        <strain evidence="1 2">G2-b</strain>
    </source>
</reference>
<sequence length="100" mass="11016">MNKHPFWQVSSSVLFSILFTLTTLALGGCAIDVSTATFVHQDKEVTLIDTTQLHQRVNRDEAEVSITTVQLTNAQGLCSRASRCRTPSRWSTLCFLAATA</sequence>